<dbReference type="Proteomes" id="UP000594464">
    <property type="component" value="Chromosome"/>
</dbReference>
<organism evidence="2 3">
    <name type="scientific">Candidatus Nitrohelix vancouverensis</name>
    <dbReference type="NCBI Taxonomy" id="2705534"/>
    <lineage>
        <taxon>Bacteria</taxon>
        <taxon>Pseudomonadati</taxon>
        <taxon>Nitrospinota/Tectimicrobiota group</taxon>
        <taxon>Nitrospinota</taxon>
        <taxon>Nitrospinia</taxon>
        <taxon>Nitrospinales</taxon>
        <taxon>Nitrospinaceae</taxon>
        <taxon>Candidatus Nitrohelix</taxon>
    </lineage>
</organism>
<evidence type="ECO:0000256" key="1">
    <source>
        <dbReference type="SAM" id="MobiDB-lite"/>
    </source>
</evidence>
<sequence>MLAFAKDISEPPPTHPEEVKNPKLKEYMDYHRNINHEKLVYYSLDQSKGYLQKEMGACSDDKKKIEDYLKNNFPITYSHVKDPEQLLMMLRKLINAHNSTNNWYRMNPYFCTVVYDCMNQFVTLFNRLLNEGSDEVNSYQVFRDQPEKINFDDWVQLYFHDGDFLIGKNVEHPHFLFFKRNQAIEENMSARKESDEKPETALEALRKEFEMDPIIIRMLLGQSPSPKDLELFYTSRENPIYEYLYDTESPDGFMDGEALIDHSYFLSFQIFGLSRQEASSVLEEAANISRN</sequence>
<reference evidence="3" key="1">
    <citation type="submission" date="2020-02" db="EMBL/GenBank/DDBJ databases">
        <title>Genomic and physiological characterization of two novel Nitrospinaceae genera.</title>
        <authorList>
            <person name="Mueller A.J."/>
            <person name="Jung M.-Y."/>
            <person name="Strachan C.R."/>
            <person name="Herbold C.W."/>
            <person name="Kirkegaard R.H."/>
            <person name="Daims H."/>
        </authorList>
    </citation>
    <scope>NUCLEOTIDE SEQUENCE [LARGE SCALE GENOMIC DNA]</scope>
</reference>
<name>A0A7T0C1S4_9BACT</name>
<proteinExistence type="predicted"/>
<feature type="region of interest" description="Disordered" evidence="1">
    <location>
        <begin position="1"/>
        <end position="22"/>
    </location>
</feature>
<dbReference type="EMBL" id="CP048620">
    <property type="protein sequence ID" value="QPJ64918.1"/>
    <property type="molecule type" value="Genomic_DNA"/>
</dbReference>
<dbReference type="KEGG" id="nva:G3M78_05770"/>
<evidence type="ECO:0000313" key="2">
    <source>
        <dbReference type="EMBL" id="QPJ64918.1"/>
    </source>
</evidence>
<accession>A0A7T0C1S4</accession>
<evidence type="ECO:0000313" key="3">
    <source>
        <dbReference type="Proteomes" id="UP000594464"/>
    </source>
</evidence>
<protein>
    <submittedName>
        <fullName evidence="2">Uncharacterized protein</fullName>
    </submittedName>
</protein>
<gene>
    <name evidence="2" type="ORF">G3M78_05770</name>
</gene>
<dbReference type="AlphaFoldDB" id="A0A7T0C1S4"/>